<dbReference type="EMBL" id="WUAV01000002">
    <property type="protein sequence ID" value="KAF1767837.1"/>
    <property type="molecule type" value="Genomic_DNA"/>
</dbReference>
<accession>A0A6A5HND2</accession>
<feature type="transmembrane region" description="Helical" evidence="9">
    <location>
        <begin position="68"/>
        <end position="89"/>
    </location>
</feature>
<dbReference type="SUPFAM" id="SSF81321">
    <property type="entry name" value="Family A G protein-coupled receptor-like"/>
    <property type="match status" value="1"/>
</dbReference>
<feature type="transmembrane region" description="Helical" evidence="9">
    <location>
        <begin position="109"/>
        <end position="128"/>
    </location>
</feature>
<dbReference type="Proteomes" id="UP000483820">
    <property type="component" value="Chromosome II"/>
</dbReference>
<evidence type="ECO:0000256" key="7">
    <source>
        <dbReference type="ARBA" id="ARBA00023224"/>
    </source>
</evidence>
<keyword evidence="3 9" id="KW-1133">Transmembrane helix</keyword>
<keyword evidence="5 9" id="KW-0472">Membrane</keyword>
<dbReference type="AlphaFoldDB" id="A0A6A5HND2"/>
<comment type="subcellular location">
    <subcellularLocation>
        <location evidence="1">Membrane</location>
        <topology evidence="1">Multi-pass membrane protein</topology>
    </subcellularLocation>
</comment>
<dbReference type="CDD" id="cd15134">
    <property type="entry name" value="7tmA_capaR"/>
    <property type="match status" value="1"/>
</dbReference>
<dbReference type="SMART" id="SM01381">
    <property type="entry name" value="7TM_GPCR_Srsx"/>
    <property type="match status" value="1"/>
</dbReference>
<feature type="transmembrane region" description="Helical" evidence="9">
    <location>
        <begin position="149"/>
        <end position="171"/>
    </location>
</feature>
<comment type="similarity">
    <text evidence="8">Belongs to the G-protein coupled receptor 1 family.</text>
</comment>
<keyword evidence="7 8" id="KW-0807">Transducer</keyword>
<dbReference type="PROSITE" id="PS00237">
    <property type="entry name" value="G_PROTEIN_RECEP_F1_1"/>
    <property type="match status" value="1"/>
</dbReference>
<evidence type="ECO:0000256" key="2">
    <source>
        <dbReference type="ARBA" id="ARBA00022692"/>
    </source>
</evidence>
<dbReference type="GO" id="GO:0008188">
    <property type="term" value="F:neuropeptide receptor activity"/>
    <property type="evidence" value="ECO:0007669"/>
    <property type="project" value="EnsemblMetazoa"/>
</dbReference>
<feature type="domain" description="G-protein coupled receptors family 1 profile" evidence="10">
    <location>
        <begin position="47"/>
        <end position="336"/>
    </location>
</feature>
<feature type="transmembrane region" description="Helical" evidence="9">
    <location>
        <begin position="310"/>
        <end position="328"/>
    </location>
</feature>
<evidence type="ECO:0000313" key="12">
    <source>
        <dbReference type="Proteomes" id="UP000483820"/>
    </source>
</evidence>
<evidence type="ECO:0000256" key="1">
    <source>
        <dbReference type="ARBA" id="ARBA00004141"/>
    </source>
</evidence>
<dbReference type="PANTHER" id="PTHR24243:SF208">
    <property type="entry name" value="PYROKININ-1 RECEPTOR"/>
    <property type="match status" value="1"/>
</dbReference>
<sequence>MSCTVEYNVSVVTEYVLATLGEKCQSAAVVIPTVIIYATVFLLGLFGNVCTCIVIVANKSMHNPTNYYLFSLAISDIIALILGLPMELYQSVDYAYPYRFSESICKARAFLIEFTSYASIMIICCFSFERWLAICYPLRTKIFSTLWRANVLIVLAWSVSLVCALPMAFIVQINKLPLPEIARDKAWTGQVSTDGLTITGTEFCAMNQGRPDQQKTLIVFAFTVFFIIPAIAIVIMYAHIAIKLDSSEIDKSLKEDNLVRKRRNRSNRTVLKMLLSVVITFFICWLPFHIQRLLSVYTVWSETETVSPPVQFLSMIVFYISGFCYYSNSAANPILYNILSQKYRSAFCRTILGDRIGNWVFKGNQKPGKAKRCSSSTDAEQKTLMTRVVSVRVDHHKNHSRQPHRTLEVTTGY</sequence>
<gene>
    <name evidence="11" type="ORF">GCK72_007796</name>
</gene>
<dbReference type="PRINTS" id="PR00237">
    <property type="entry name" value="GPCRRHODOPSN"/>
</dbReference>
<dbReference type="Gene3D" id="1.20.1070.10">
    <property type="entry name" value="Rhodopsin 7-helix transmembrane proteins"/>
    <property type="match status" value="1"/>
</dbReference>
<evidence type="ECO:0000259" key="10">
    <source>
        <dbReference type="PROSITE" id="PS50262"/>
    </source>
</evidence>
<dbReference type="RefSeq" id="XP_053590646.1">
    <property type="nucleotide sequence ID" value="XM_053726452.1"/>
</dbReference>
<feature type="transmembrane region" description="Helical" evidence="9">
    <location>
        <begin position="270"/>
        <end position="290"/>
    </location>
</feature>
<evidence type="ECO:0000256" key="9">
    <source>
        <dbReference type="SAM" id="Phobius"/>
    </source>
</evidence>
<evidence type="ECO:0000313" key="11">
    <source>
        <dbReference type="EMBL" id="KAF1767837.1"/>
    </source>
</evidence>
<evidence type="ECO:0000256" key="5">
    <source>
        <dbReference type="ARBA" id="ARBA00023136"/>
    </source>
</evidence>
<dbReference type="PROSITE" id="PS50262">
    <property type="entry name" value="G_PROTEIN_RECEP_F1_2"/>
    <property type="match status" value="1"/>
</dbReference>
<dbReference type="Pfam" id="PF00001">
    <property type="entry name" value="7tm_1"/>
    <property type="match status" value="1"/>
</dbReference>
<keyword evidence="6 8" id="KW-0675">Receptor</keyword>
<feature type="transmembrane region" description="Helical" evidence="9">
    <location>
        <begin position="35"/>
        <end position="56"/>
    </location>
</feature>
<evidence type="ECO:0000256" key="3">
    <source>
        <dbReference type="ARBA" id="ARBA00022989"/>
    </source>
</evidence>
<proteinExistence type="inferred from homology"/>
<dbReference type="GeneID" id="9805112"/>
<dbReference type="KEGG" id="crq:GCK72_007796"/>
<protein>
    <recommendedName>
        <fullName evidence="10">G-protein coupled receptors family 1 profile domain-containing protein</fullName>
    </recommendedName>
</protein>
<evidence type="ECO:0000256" key="4">
    <source>
        <dbReference type="ARBA" id="ARBA00023040"/>
    </source>
</evidence>
<dbReference type="CTD" id="9805112"/>
<organism evidence="11 12">
    <name type="scientific">Caenorhabditis remanei</name>
    <name type="common">Caenorhabditis vulgaris</name>
    <dbReference type="NCBI Taxonomy" id="31234"/>
    <lineage>
        <taxon>Eukaryota</taxon>
        <taxon>Metazoa</taxon>
        <taxon>Ecdysozoa</taxon>
        <taxon>Nematoda</taxon>
        <taxon>Chromadorea</taxon>
        <taxon>Rhabditida</taxon>
        <taxon>Rhabditina</taxon>
        <taxon>Rhabditomorpha</taxon>
        <taxon>Rhabditoidea</taxon>
        <taxon>Rhabditidae</taxon>
        <taxon>Peloderinae</taxon>
        <taxon>Caenorhabditis</taxon>
    </lineage>
</organism>
<dbReference type="InterPro" id="IPR017452">
    <property type="entry name" value="GPCR_Rhodpsn_7TM"/>
</dbReference>
<comment type="caution">
    <text evidence="11">The sequence shown here is derived from an EMBL/GenBank/DDBJ whole genome shotgun (WGS) entry which is preliminary data.</text>
</comment>
<evidence type="ECO:0000256" key="6">
    <source>
        <dbReference type="ARBA" id="ARBA00023170"/>
    </source>
</evidence>
<feature type="transmembrane region" description="Helical" evidence="9">
    <location>
        <begin position="217"/>
        <end position="242"/>
    </location>
</feature>
<keyword evidence="2 8" id="KW-0812">Transmembrane</keyword>
<name>A0A6A5HND2_CAERE</name>
<reference evidence="11 12" key="1">
    <citation type="submission" date="2019-12" db="EMBL/GenBank/DDBJ databases">
        <title>Chromosome-level assembly of the Caenorhabditis remanei genome.</title>
        <authorList>
            <person name="Teterina A.A."/>
            <person name="Willis J.H."/>
            <person name="Phillips P.C."/>
        </authorList>
    </citation>
    <scope>NUCLEOTIDE SEQUENCE [LARGE SCALE GENOMIC DNA]</scope>
    <source>
        <strain evidence="11 12">PX506</strain>
        <tissue evidence="11">Whole organism</tissue>
    </source>
</reference>
<dbReference type="InterPro" id="IPR000276">
    <property type="entry name" value="GPCR_Rhodpsn"/>
</dbReference>
<evidence type="ECO:0000256" key="8">
    <source>
        <dbReference type="RuleBase" id="RU000688"/>
    </source>
</evidence>
<dbReference type="PANTHER" id="PTHR24243">
    <property type="entry name" value="G-PROTEIN COUPLED RECEPTOR"/>
    <property type="match status" value="1"/>
</dbReference>
<dbReference type="GO" id="GO:0005886">
    <property type="term" value="C:plasma membrane"/>
    <property type="evidence" value="ECO:0007669"/>
    <property type="project" value="TreeGrafter"/>
</dbReference>
<keyword evidence="4 8" id="KW-0297">G-protein coupled receptor</keyword>